<proteinExistence type="predicted"/>
<dbReference type="Proteomes" id="UP000245252">
    <property type="component" value="Unassembled WGS sequence"/>
</dbReference>
<dbReference type="AlphaFoldDB" id="A0A2U2DGC4"/>
<accession>A0A2U2DGC4</accession>
<keyword evidence="2" id="KW-1185">Reference proteome</keyword>
<dbReference type="OrthoDB" id="8410335at2"/>
<reference evidence="1 2" key="1">
    <citation type="submission" date="2018-05" db="EMBL/GenBank/DDBJ databases">
        <title>The draft genome of strain NS-104.</title>
        <authorList>
            <person name="Hang P."/>
            <person name="Jiang J."/>
        </authorList>
    </citation>
    <scope>NUCLEOTIDE SEQUENCE [LARGE SCALE GENOMIC DNA]</scope>
    <source>
        <strain evidence="1 2">NS-104</strain>
    </source>
</reference>
<evidence type="ECO:0000313" key="1">
    <source>
        <dbReference type="EMBL" id="PWE52324.1"/>
    </source>
</evidence>
<gene>
    <name evidence="1" type="ORF">DEM27_31795</name>
</gene>
<sequence>MLDDFGPYACDAQTHTDHRRPCQGGSMNMCDECEGVFFDYGDQVRLTSNHLVTGQIIGERSWGREYQVRLVGVLQPVWYEFIELEPDPEFDNSGSAAKPPADAPSADIIDLAAVRAAGRA</sequence>
<comment type="caution">
    <text evidence="1">The sequence shown here is derived from an EMBL/GenBank/DDBJ whole genome shotgun (WGS) entry which is preliminary data.</text>
</comment>
<organism evidence="1 2">
    <name type="scientific">Metarhizobium album</name>
    <dbReference type="NCBI Taxonomy" id="2182425"/>
    <lineage>
        <taxon>Bacteria</taxon>
        <taxon>Pseudomonadati</taxon>
        <taxon>Pseudomonadota</taxon>
        <taxon>Alphaproteobacteria</taxon>
        <taxon>Hyphomicrobiales</taxon>
        <taxon>Rhizobiaceae</taxon>
        <taxon>Metarhizobium</taxon>
    </lineage>
</organism>
<dbReference type="EMBL" id="QFBC01000028">
    <property type="protein sequence ID" value="PWE52324.1"/>
    <property type="molecule type" value="Genomic_DNA"/>
</dbReference>
<name>A0A2U2DGC4_9HYPH</name>
<evidence type="ECO:0000313" key="2">
    <source>
        <dbReference type="Proteomes" id="UP000245252"/>
    </source>
</evidence>
<protein>
    <submittedName>
        <fullName evidence="1">Uncharacterized protein</fullName>
    </submittedName>
</protein>